<proteinExistence type="predicted"/>
<evidence type="ECO:0000259" key="3">
    <source>
        <dbReference type="PROSITE" id="PS50011"/>
    </source>
</evidence>
<keyword evidence="5" id="KW-1185">Reference proteome</keyword>
<evidence type="ECO:0000313" key="5">
    <source>
        <dbReference type="Proteomes" id="UP001281761"/>
    </source>
</evidence>
<protein>
    <recommendedName>
        <fullName evidence="3">Protein kinase domain-containing protein</fullName>
    </recommendedName>
</protein>
<dbReference type="SUPFAM" id="SSF56112">
    <property type="entry name" value="Protein kinase-like (PK-like)"/>
    <property type="match status" value="1"/>
</dbReference>
<dbReference type="InterPro" id="IPR051681">
    <property type="entry name" value="Ser/Thr_Kinases-Pseudokinases"/>
</dbReference>
<dbReference type="InterPro" id="IPR011050">
    <property type="entry name" value="Pectin_lyase_fold/virulence"/>
</dbReference>
<sequence>MMSPNLGGNLVCLNTSFSSCVRQTNDAVLDFSFEHRTPTHINRLDNVTSDVTSVTFILCTFFELTVKTEPGFGGGAIFIELTLSSLTVRTCFFHSCTATGSGDDGGAIRFKCADNYRRPFTVSNSSFTECSATDCAGSVLFVQISFVSMDNCFFDLSTARHDGAVNFESTSVTVSNTAFVDCTSTNRGGALYLDKVTQPILSFVQFRGCTSLNHHYGKDIFSSTSASSVTSDMFTFCDSTSGGPNVYFNGSRTDGSYLVPQISSTLNVKDVTVSFDEDEDEATVTVETEEAIHGTLGLLLDESNVPRLIHVLFGSETKFTNFGTTIVTSGENGLLPETTYSPRKASLSANLFPPRTVTIADSTLKDWNTTDIVLNGFRFEEGDYWMLVKKGGTEWNITLTRSDTETLIGTAPLYPSTADGRLEWGTEYEVAKVMWLPEGEQPEQEIPLTGTITFTTPAEPPRIESVARSLSGKKDLVIVELIGTKFTSSGQTVVISGSSGNISSSGVIFNVTSTQCFVNFSIGSSEDDSHVVFGGQYELLSVGIDSSSFAVNGGLFFTVPHPPRITSIVPQTEVSSSSFLLSVSGENLPSGSTYLITLTSDHTFNILFGSAVAGTATIQIGRSGEVEYDTEYTIKSIIRKEEGKDDEHVLFSATTFRTPLGPTLSLISCPFHSSNPNFLNVSLTTARMPSEDLTLTLKTTQTPIETVSLTITPTDVSTGFILVEVYDKIDTLKYGTEYSVVKMTSSSIVAVVTAQPFSTPAEPIRITAAACSLGGDQQKSALVTLTGVKLGGGKDFKVTVRKMVGSTPTGGEIVLSGTLTGGSSSTTHIHDVVIFGPANPLLSYETKYLITKFTVDGEVSVVNADVTFSVDPEPARIIGLKTRELNNVRTKMIVSLEGRALLSRTGKLSLTNGIKTLEWLSDVVIVDDTNCTTEFTVGNEETSDQLKYGEEYTLKGSWTTSTGFHVEDGITITVPHPPRITSIVPQKEVSTSSFVLSVSGEYLPSGQTFTVTLTSDHTFDILFSSAIAGTATIQIGRSGEVEYDTEYTFKSIIRKEEGKDDEHILFSAATFKTPLGPTLSSISSPFHSSNPNFLNLSLTTARMPSEDFTLTLKTTQTPIESVSFTITPTDVSAGFLLVEVYEQPDTLKYGTEYSVVKMASSSIVAVVTAQPFSTPAEPIRITAAACSLGGDQQKSALVTLTGVKLGGGKDFKVTVRKMVGSTPSGGEIVLSGTLSGGSSSTTHIHDVVIFGPANPLLSYETKYLITKFTVDGEVSVVNADVTFSVDPEPARLTSLESVLQYSPDEKNATIALSGIGMVGEYILTLSVNSSASVNVTLDATFDAEGNGIVTAVLFDLSDPPVVDLSYNTRYEVVGVKQESTPIFYENELVFTTIPVPRRLLSISKSNYVVGMDFVDLSFDSIALPSEATFSLTLESVHSDATTPHRKVIALETDQFGQLTLNRAQLYPFETETEKKKGQLEYGTEYKVVSITESSTLIHFEDVATRIQTPTEPSRIVGVKSRQLNNVRTKMIVSFEGRALSSRSGKVSLTSGSTSLEWLSDVVVNDTHCTAEFAVGSEENSAHMKYGEEYTLKGSWTESTGFHVENGITLVVPFPPKITHMKFVFSNNLHTGCFVTFTGTDLIIGNSLKITLNNSFSFIATVVSESEAKSSELLIGWPETIPYNTVYTLTSVEATKEDDGETIFVGTISDTTGSLPDDFTIFVDSGSTSDSTLFCGDKIRPCCSIEDGWKIVEGVGISSLSISVLCNTTQKEQVRMLLQHQVVIASGPSTKPELFVFPSSTSSELEGEGMIDVSGGRLYIHQVDVALSDSPSLIFIRMVGGHLTVEMCSLVGQSFSPQINVDSITALCEWDTGILTLVDSTTTITSTQLTHLSQGAINMKGGELTVQGAIFSTNTPMESSSFPSLRHNIRCSEGGEIEVGSLNGGDGKADHPHLWLSHDDCLVSGEDVNVNAPFFIPTLSSSSTSTLNKTAKAFQLTIDGAALIPCSLFLEVFEKGKDGKEGQMKPFPLTQDSSSHFNDTTIVFSLPLSSLSSFDDSLEWRGRLAFGNNEISAASFLIQKSAADRIAQAMNENMKWWLPLVASVALMFVIVLVVVLVCCRRRRARKNGTNIEEMKETDQVQMEEEKIEIQTDNRIGVNSIQTFSSSESIKSTEKNEPEPSDDLGDIQNLEEVLPCCGDMKTTVYVSKDRTLYNALHSENRFVIQVRQAQLQLVKGLKGVAKRDREPAILRALTAHNILFDAKQNVCLKLNLNVAPHTPLPNSTQQPQPDHQMPEKEHHQEPTVETNESKPTTLPFSQPANEGVRWYAPEVISNKPHINAGHGAVFSLGLVLWEMETGCVPFGEQDAVNASRQIVTGAKPKMELVQNQEMRELIEQCLSLNPDDRPELDTIEATLTLIPEDRSVHHLTLVQ</sequence>
<evidence type="ECO:0000256" key="2">
    <source>
        <dbReference type="SAM" id="Phobius"/>
    </source>
</evidence>
<keyword evidence="2" id="KW-0812">Transmembrane</keyword>
<organism evidence="4 5">
    <name type="scientific">Blattamonas nauphoetae</name>
    <dbReference type="NCBI Taxonomy" id="2049346"/>
    <lineage>
        <taxon>Eukaryota</taxon>
        <taxon>Metamonada</taxon>
        <taxon>Preaxostyla</taxon>
        <taxon>Oxymonadida</taxon>
        <taxon>Blattamonas</taxon>
    </lineage>
</organism>
<evidence type="ECO:0000256" key="1">
    <source>
        <dbReference type="SAM" id="MobiDB-lite"/>
    </source>
</evidence>
<keyword evidence="2" id="KW-1133">Transmembrane helix</keyword>
<feature type="transmembrane region" description="Helical" evidence="2">
    <location>
        <begin position="2095"/>
        <end position="2118"/>
    </location>
</feature>
<comment type="caution">
    <text evidence="4">The sequence shown here is derived from an EMBL/GenBank/DDBJ whole genome shotgun (WGS) entry which is preliminary data.</text>
</comment>
<dbReference type="Pfam" id="PF07714">
    <property type="entry name" value="PK_Tyr_Ser-Thr"/>
    <property type="match status" value="1"/>
</dbReference>
<feature type="compositionally biased region" description="Polar residues" evidence="1">
    <location>
        <begin position="2278"/>
        <end position="2287"/>
    </location>
</feature>
<dbReference type="SUPFAM" id="SSF51126">
    <property type="entry name" value="Pectin lyase-like"/>
    <property type="match status" value="1"/>
</dbReference>
<dbReference type="Gene3D" id="1.10.510.10">
    <property type="entry name" value="Transferase(Phosphotransferase) domain 1"/>
    <property type="match status" value="1"/>
</dbReference>
<gene>
    <name evidence="4" type="ORF">BLNAU_11193</name>
</gene>
<feature type="domain" description="Protein kinase" evidence="3">
    <location>
        <begin position="2059"/>
        <end position="2427"/>
    </location>
</feature>
<dbReference type="Proteomes" id="UP001281761">
    <property type="component" value="Unassembled WGS sequence"/>
</dbReference>
<reference evidence="4 5" key="1">
    <citation type="journal article" date="2022" name="bioRxiv">
        <title>Genomics of Preaxostyla Flagellates Illuminates Evolutionary Transitions and the Path Towards Mitochondrial Loss.</title>
        <authorList>
            <person name="Novak L.V.F."/>
            <person name="Treitli S.C."/>
            <person name="Pyrih J."/>
            <person name="Halakuc P."/>
            <person name="Pipaliya S.V."/>
            <person name="Vacek V."/>
            <person name="Brzon O."/>
            <person name="Soukal P."/>
            <person name="Eme L."/>
            <person name="Dacks J.B."/>
            <person name="Karnkowska A."/>
            <person name="Elias M."/>
            <person name="Hampl V."/>
        </authorList>
    </citation>
    <scope>NUCLEOTIDE SEQUENCE [LARGE SCALE GENOMIC DNA]</scope>
    <source>
        <strain evidence="4">NAU3</strain>
        <tissue evidence="4">Gut</tissue>
    </source>
</reference>
<accession>A0ABQ9XNG5</accession>
<keyword evidence="2" id="KW-0472">Membrane</keyword>
<feature type="region of interest" description="Disordered" evidence="1">
    <location>
        <begin position="2276"/>
        <end position="2318"/>
    </location>
</feature>
<dbReference type="InterPro" id="IPR011009">
    <property type="entry name" value="Kinase-like_dom_sf"/>
</dbReference>
<dbReference type="InterPro" id="IPR001245">
    <property type="entry name" value="Ser-Thr/Tyr_kinase_cat_dom"/>
</dbReference>
<feature type="region of interest" description="Disordered" evidence="1">
    <location>
        <begin position="2162"/>
        <end position="2182"/>
    </location>
</feature>
<dbReference type="EMBL" id="JARBJD010000085">
    <property type="protein sequence ID" value="KAK2953933.1"/>
    <property type="molecule type" value="Genomic_DNA"/>
</dbReference>
<dbReference type="PROSITE" id="PS50011">
    <property type="entry name" value="PROTEIN_KINASE_DOM"/>
    <property type="match status" value="1"/>
</dbReference>
<dbReference type="InterPro" id="IPR000719">
    <property type="entry name" value="Prot_kinase_dom"/>
</dbReference>
<feature type="compositionally biased region" description="Basic and acidic residues" evidence="1">
    <location>
        <begin position="2290"/>
        <end position="2300"/>
    </location>
</feature>
<feature type="compositionally biased region" description="Polar residues" evidence="1">
    <location>
        <begin position="2301"/>
        <end position="2318"/>
    </location>
</feature>
<dbReference type="PANTHER" id="PTHR44329">
    <property type="entry name" value="SERINE/THREONINE-PROTEIN KINASE TNNI3K-RELATED"/>
    <property type="match status" value="1"/>
</dbReference>
<evidence type="ECO:0000313" key="4">
    <source>
        <dbReference type="EMBL" id="KAK2953933.1"/>
    </source>
</evidence>
<name>A0ABQ9XNG5_9EUKA</name>